<dbReference type="Proteomes" id="UP000241546">
    <property type="component" value="Unassembled WGS sequence"/>
</dbReference>
<dbReference type="PRINTS" id="PR01415">
    <property type="entry name" value="ANKYRIN"/>
</dbReference>
<dbReference type="PROSITE" id="PS00232">
    <property type="entry name" value="CADHERIN_1"/>
    <property type="match status" value="1"/>
</dbReference>
<dbReference type="OrthoDB" id="4900527at2759"/>
<dbReference type="SMART" id="SM00248">
    <property type="entry name" value="ANK"/>
    <property type="match status" value="3"/>
</dbReference>
<evidence type="ECO:0000256" key="5">
    <source>
        <dbReference type="PROSITE-ProRule" id="PRU00023"/>
    </source>
</evidence>
<accession>A0A2T4B240</accession>
<proteinExistence type="predicted"/>
<evidence type="ECO:0000313" key="6">
    <source>
        <dbReference type="EMBL" id="PTB63395.1"/>
    </source>
</evidence>
<dbReference type="InterPro" id="IPR020894">
    <property type="entry name" value="Cadherin_CS"/>
</dbReference>
<dbReference type="PROSITE" id="PS50088">
    <property type="entry name" value="ANK_REPEAT"/>
    <property type="match status" value="2"/>
</dbReference>
<sequence length="129" mass="14212">LVRTVLQVGSVVDSVDRNGRTPLSYAAEHGHLAVVAILMEANALPFTEDSDRRTPLSYAAGEGHISVMEKLLSDPRVNIYSKDTQNRSPLHWAAINGRHDAIEWLVKQGAQVDLMDNNDHTPLYAALLN</sequence>
<keyword evidence="3 5" id="KW-0040">ANK repeat</keyword>
<keyword evidence="2" id="KW-0677">Repeat</keyword>
<dbReference type="SUPFAM" id="SSF48403">
    <property type="entry name" value="Ankyrin repeat"/>
    <property type="match status" value="1"/>
</dbReference>
<dbReference type="PANTHER" id="PTHR24124">
    <property type="entry name" value="ANKYRIN REPEAT FAMILY A"/>
    <property type="match status" value="1"/>
</dbReference>
<dbReference type="Pfam" id="PF12796">
    <property type="entry name" value="Ank_2"/>
    <property type="match status" value="1"/>
</dbReference>
<evidence type="ECO:0000256" key="3">
    <source>
        <dbReference type="ARBA" id="ARBA00023043"/>
    </source>
</evidence>
<dbReference type="Gene3D" id="1.25.40.20">
    <property type="entry name" value="Ankyrin repeat-containing domain"/>
    <property type="match status" value="1"/>
</dbReference>
<name>A0A2T4B240_9HYPO</name>
<evidence type="ECO:0000313" key="7">
    <source>
        <dbReference type="Proteomes" id="UP000241546"/>
    </source>
</evidence>
<evidence type="ECO:0000256" key="2">
    <source>
        <dbReference type="ARBA" id="ARBA00022737"/>
    </source>
</evidence>
<dbReference type="GO" id="GO:0005634">
    <property type="term" value="C:nucleus"/>
    <property type="evidence" value="ECO:0007669"/>
    <property type="project" value="TreeGrafter"/>
</dbReference>
<dbReference type="GO" id="GO:0010468">
    <property type="term" value="P:regulation of gene expression"/>
    <property type="evidence" value="ECO:0007669"/>
    <property type="project" value="TreeGrafter"/>
</dbReference>
<dbReference type="EMBL" id="KZ680219">
    <property type="protein sequence ID" value="PTB63395.1"/>
    <property type="molecule type" value="Genomic_DNA"/>
</dbReference>
<dbReference type="InterPro" id="IPR002110">
    <property type="entry name" value="Ankyrin_rpt"/>
</dbReference>
<gene>
    <name evidence="6" type="ORF">BBK36DRAFT_1081970</name>
</gene>
<dbReference type="RefSeq" id="XP_024746715.1">
    <property type="nucleotide sequence ID" value="XM_024888922.1"/>
</dbReference>
<dbReference type="GO" id="GO:0005886">
    <property type="term" value="C:plasma membrane"/>
    <property type="evidence" value="ECO:0007669"/>
    <property type="project" value="InterPro"/>
</dbReference>
<dbReference type="InterPro" id="IPR036770">
    <property type="entry name" value="Ankyrin_rpt-contain_sf"/>
</dbReference>
<comment type="subcellular location">
    <subcellularLocation>
        <location evidence="1">Membrane</location>
    </subcellularLocation>
</comment>
<keyword evidence="7" id="KW-1185">Reference proteome</keyword>
<reference evidence="7" key="1">
    <citation type="submission" date="2016-07" db="EMBL/GenBank/DDBJ databases">
        <title>Multiple horizontal gene transfer events from other fungi enriched the ability of initially mycotrophic Trichoderma (Ascomycota) to feed on dead plant biomass.</title>
        <authorList>
            <consortium name="DOE Joint Genome Institute"/>
            <person name="Atanasova L."/>
            <person name="Chenthamara K."/>
            <person name="Zhang J."/>
            <person name="Grujic M."/>
            <person name="Henrissat B."/>
            <person name="Kuo A."/>
            <person name="Aerts A."/>
            <person name="Salamov A."/>
            <person name="Lipzen A."/>
            <person name="Labutti K."/>
            <person name="Barry K."/>
            <person name="Miao Y."/>
            <person name="Rahimi M.J."/>
            <person name="Shen Q."/>
            <person name="Grigoriev I.V."/>
            <person name="Kubicek C.P."/>
            <person name="Druzhinina I.S."/>
        </authorList>
    </citation>
    <scope>NUCLEOTIDE SEQUENCE [LARGE SCALE GENOMIC DNA]</scope>
    <source>
        <strain evidence="7">TUCIM 6016</strain>
    </source>
</reference>
<dbReference type="GeneID" id="36597041"/>
<keyword evidence="4" id="KW-0472">Membrane</keyword>
<evidence type="ECO:0000256" key="4">
    <source>
        <dbReference type="ARBA" id="ARBA00023136"/>
    </source>
</evidence>
<dbReference type="PROSITE" id="PS50297">
    <property type="entry name" value="ANK_REP_REGION"/>
    <property type="match status" value="2"/>
</dbReference>
<dbReference type="Pfam" id="PF13637">
    <property type="entry name" value="Ank_4"/>
    <property type="match status" value="1"/>
</dbReference>
<organism evidence="6 7">
    <name type="scientific">Trichoderma citrinoviride</name>
    <dbReference type="NCBI Taxonomy" id="58853"/>
    <lineage>
        <taxon>Eukaryota</taxon>
        <taxon>Fungi</taxon>
        <taxon>Dikarya</taxon>
        <taxon>Ascomycota</taxon>
        <taxon>Pezizomycotina</taxon>
        <taxon>Sordariomycetes</taxon>
        <taxon>Hypocreomycetidae</taxon>
        <taxon>Hypocreales</taxon>
        <taxon>Hypocreaceae</taxon>
        <taxon>Trichoderma</taxon>
    </lineage>
</organism>
<feature type="repeat" description="ANK" evidence="5">
    <location>
        <begin position="85"/>
        <end position="117"/>
    </location>
</feature>
<feature type="non-terminal residue" evidence="6">
    <location>
        <position position="1"/>
    </location>
</feature>
<protein>
    <submittedName>
        <fullName evidence="6">Ankyrin repeat protein</fullName>
    </submittedName>
</protein>
<dbReference type="GO" id="GO:0007155">
    <property type="term" value="P:cell adhesion"/>
    <property type="evidence" value="ECO:0007669"/>
    <property type="project" value="InterPro"/>
</dbReference>
<feature type="repeat" description="ANK" evidence="5">
    <location>
        <begin position="18"/>
        <end position="50"/>
    </location>
</feature>
<feature type="non-terminal residue" evidence="6">
    <location>
        <position position="129"/>
    </location>
</feature>
<evidence type="ECO:0000256" key="1">
    <source>
        <dbReference type="ARBA" id="ARBA00004370"/>
    </source>
</evidence>
<dbReference type="AlphaFoldDB" id="A0A2T4B240"/>
<dbReference type="PANTHER" id="PTHR24124:SF14">
    <property type="entry name" value="CHROMOSOME UNDETERMINED SCAFFOLD_25, WHOLE GENOME SHOTGUN SEQUENCE"/>
    <property type="match status" value="1"/>
</dbReference>